<organism evidence="1 2">
    <name type="scientific">Phytohabitans aurantiacus</name>
    <dbReference type="NCBI Taxonomy" id="3016789"/>
    <lineage>
        <taxon>Bacteria</taxon>
        <taxon>Bacillati</taxon>
        <taxon>Actinomycetota</taxon>
        <taxon>Actinomycetes</taxon>
        <taxon>Micromonosporales</taxon>
        <taxon>Micromonosporaceae</taxon>
    </lineage>
</organism>
<evidence type="ECO:0000313" key="2">
    <source>
        <dbReference type="Proteomes" id="UP001144280"/>
    </source>
</evidence>
<comment type="caution">
    <text evidence="1">The sequence shown here is derived from an EMBL/GenBank/DDBJ whole genome shotgun (WGS) entry which is preliminary data.</text>
</comment>
<accession>A0ABQ5R364</accession>
<protein>
    <submittedName>
        <fullName evidence="1">Uncharacterized protein</fullName>
    </submittedName>
</protein>
<reference evidence="1" key="1">
    <citation type="submission" date="2022-12" db="EMBL/GenBank/DDBJ databases">
        <title>New Phytohabitans aurantiacus sp. RD004123 nov., an actinomycete isolated from soil.</title>
        <authorList>
            <person name="Triningsih D.W."/>
            <person name="Harunari E."/>
            <person name="Igarashi Y."/>
        </authorList>
    </citation>
    <scope>NUCLEOTIDE SEQUENCE</scope>
    <source>
        <strain evidence="1">RD004123</strain>
    </source>
</reference>
<gene>
    <name evidence="1" type="ORF">Pa4123_61260</name>
</gene>
<evidence type="ECO:0000313" key="1">
    <source>
        <dbReference type="EMBL" id="GLI00850.1"/>
    </source>
</evidence>
<dbReference type="RefSeq" id="WP_281901435.1">
    <property type="nucleotide sequence ID" value="NZ_BSDI01000037.1"/>
</dbReference>
<sequence length="148" mass="16798">MRDWEPWRVEADDEWLLSHSTDSFARIRRVFHPVSGAGDAVSHSVLGGLLGGTPRNPELKVKGVQAEQIRYAEKHYSYTATRVEVGVCRRCDHRLQERHHMLLVAADGRRAEIGRARACRACDAGSWMFVSHMPRARRRAAEIAKIVL</sequence>
<name>A0ABQ5R364_9ACTN</name>
<dbReference type="Proteomes" id="UP001144280">
    <property type="component" value="Unassembled WGS sequence"/>
</dbReference>
<dbReference type="EMBL" id="BSDI01000037">
    <property type="protein sequence ID" value="GLI00850.1"/>
    <property type="molecule type" value="Genomic_DNA"/>
</dbReference>
<proteinExistence type="predicted"/>
<keyword evidence="2" id="KW-1185">Reference proteome</keyword>